<feature type="transmembrane region" description="Helical" evidence="1">
    <location>
        <begin position="127"/>
        <end position="149"/>
    </location>
</feature>
<sequence>MPNLKVGIITRMTSLSRWLFPAAMLVFLVHSLSSIGWTQVWNARPHALAFYLIQFVPYGVQPVSEWVIFCRLLDVSGQLPLFVLFRKRYLNSVLIEYSGEAYFFFWAQKKLRITRDNLLHVVRESALLSGGAGLMMVWVVLVIFLLFSGASVPLLAGSRRWMLLGASTLPLVPCLVLMLGGTRLTRLTRWEMFWTFGAHFARSGVTLALEFASWWFSGALSSAFLCFEFVALRLIVTRLPLVPAKDILFVGLGLEAAGMMDLSRPKVAAVLIIMTVFQQVLDFVVVSFSWLITHLRAGRRAATHRH</sequence>
<feature type="transmembrane region" description="Helical" evidence="1">
    <location>
        <begin position="215"/>
        <end position="235"/>
    </location>
</feature>
<accession>A0A511XQ37</accession>
<dbReference type="Proteomes" id="UP000321746">
    <property type="component" value="Unassembled WGS sequence"/>
</dbReference>
<keyword evidence="1" id="KW-0812">Transmembrane</keyword>
<feature type="transmembrane region" description="Helical" evidence="1">
    <location>
        <begin position="269"/>
        <end position="292"/>
    </location>
</feature>
<name>A0A511XQ37_9PROT</name>
<gene>
    <name evidence="2" type="ORF">AOE01nite_33020</name>
</gene>
<feature type="transmembrane region" description="Helical" evidence="1">
    <location>
        <begin position="18"/>
        <end position="37"/>
    </location>
</feature>
<evidence type="ECO:0000313" key="3">
    <source>
        <dbReference type="Proteomes" id="UP000321746"/>
    </source>
</evidence>
<keyword evidence="1" id="KW-1133">Transmembrane helix</keyword>
<reference evidence="2 3" key="1">
    <citation type="submission" date="2019-07" db="EMBL/GenBank/DDBJ databases">
        <title>Whole genome shotgun sequence of Acetobacter oeni NBRC 105207.</title>
        <authorList>
            <person name="Hosoyama A."/>
            <person name="Uohara A."/>
            <person name="Ohji S."/>
            <person name="Ichikawa N."/>
        </authorList>
    </citation>
    <scope>NUCLEOTIDE SEQUENCE [LARGE SCALE GENOMIC DNA]</scope>
    <source>
        <strain evidence="2 3">NBRC 105207</strain>
    </source>
</reference>
<keyword evidence="1" id="KW-0472">Membrane</keyword>
<proteinExistence type="predicted"/>
<dbReference type="EMBL" id="BJYG01000070">
    <property type="protein sequence ID" value="GEN65078.1"/>
    <property type="molecule type" value="Genomic_DNA"/>
</dbReference>
<keyword evidence="3" id="KW-1185">Reference proteome</keyword>
<organism evidence="2 3">
    <name type="scientific">Acetobacter oeni</name>
    <dbReference type="NCBI Taxonomy" id="304077"/>
    <lineage>
        <taxon>Bacteria</taxon>
        <taxon>Pseudomonadati</taxon>
        <taxon>Pseudomonadota</taxon>
        <taxon>Alphaproteobacteria</taxon>
        <taxon>Acetobacterales</taxon>
        <taxon>Acetobacteraceae</taxon>
        <taxon>Acetobacter</taxon>
    </lineage>
</organism>
<feature type="transmembrane region" description="Helical" evidence="1">
    <location>
        <begin position="161"/>
        <end position="180"/>
    </location>
</feature>
<evidence type="ECO:0000313" key="2">
    <source>
        <dbReference type="EMBL" id="GEN65078.1"/>
    </source>
</evidence>
<feature type="transmembrane region" description="Helical" evidence="1">
    <location>
        <begin position="247"/>
        <end position="263"/>
    </location>
</feature>
<evidence type="ECO:0000256" key="1">
    <source>
        <dbReference type="SAM" id="Phobius"/>
    </source>
</evidence>
<protein>
    <submittedName>
        <fullName evidence="2">Uncharacterized protein</fullName>
    </submittedName>
</protein>
<comment type="caution">
    <text evidence="2">The sequence shown here is derived from an EMBL/GenBank/DDBJ whole genome shotgun (WGS) entry which is preliminary data.</text>
</comment>
<dbReference type="AlphaFoldDB" id="A0A511XQ37"/>